<dbReference type="AlphaFoldDB" id="A0AAN4ZN16"/>
<organism evidence="1 2">
    <name type="scientific">Pristionchus mayeri</name>
    <dbReference type="NCBI Taxonomy" id="1317129"/>
    <lineage>
        <taxon>Eukaryota</taxon>
        <taxon>Metazoa</taxon>
        <taxon>Ecdysozoa</taxon>
        <taxon>Nematoda</taxon>
        <taxon>Chromadorea</taxon>
        <taxon>Rhabditida</taxon>
        <taxon>Rhabditina</taxon>
        <taxon>Diplogasteromorpha</taxon>
        <taxon>Diplogasteroidea</taxon>
        <taxon>Neodiplogasteridae</taxon>
        <taxon>Pristionchus</taxon>
    </lineage>
</organism>
<gene>
    <name evidence="1" type="ORF">PMAYCL1PPCAC_13906</name>
</gene>
<feature type="non-terminal residue" evidence="1">
    <location>
        <position position="1"/>
    </location>
</feature>
<keyword evidence="2" id="KW-1185">Reference proteome</keyword>
<sequence length="83" mass="9244">DFTKVEINVAKGIVNKRSTKELLLIDPFHDRNIGVCNVKNGAARMNELFGKLKDKQDLGACAMNNEATPINKIFDKLKNRLSG</sequence>
<dbReference type="Proteomes" id="UP001328107">
    <property type="component" value="Unassembled WGS sequence"/>
</dbReference>
<reference evidence="2" key="1">
    <citation type="submission" date="2022-10" db="EMBL/GenBank/DDBJ databases">
        <title>Genome assembly of Pristionchus species.</title>
        <authorList>
            <person name="Yoshida K."/>
            <person name="Sommer R.J."/>
        </authorList>
    </citation>
    <scope>NUCLEOTIDE SEQUENCE [LARGE SCALE GENOMIC DNA]</scope>
    <source>
        <strain evidence="2">RS5460</strain>
    </source>
</reference>
<comment type="caution">
    <text evidence="1">The sequence shown here is derived from an EMBL/GenBank/DDBJ whole genome shotgun (WGS) entry which is preliminary data.</text>
</comment>
<name>A0AAN4ZN16_9BILA</name>
<accession>A0AAN4ZN16</accession>
<evidence type="ECO:0000313" key="1">
    <source>
        <dbReference type="EMBL" id="GMR43711.1"/>
    </source>
</evidence>
<protein>
    <submittedName>
        <fullName evidence="1">Uncharacterized protein</fullName>
    </submittedName>
</protein>
<proteinExistence type="predicted"/>
<evidence type="ECO:0000313" key="2">
    <source>
        <dbReference type="Proteomes" id="UP001328107"/>
    </source>
</evidence>
<dbReference type="EMBL" id="BTRK01000003">
    <property type="protein sequence ID" value="GMR43711.1"/>
    <property type="molecule type" value="Genomic_DNA"/>
</dbReference>